<name>A0A9X2ESJ0_9GAMM</name>
<dbReference type="Proteomes" id="UP001139028">
    <property type="component" value="Unassembled WGS sequence"/>
</dbReference>
<dbReference type="EMBL" id="JALBWM010000277">
    <property type="protein sequence ID" value="MCO1337000.1"/>
    <property type="molecule type" value="Genomic_DNA"/>
</dbReference>
<protein>
    <submittedName>
        <fullName evidence="3">Right-handed parallel beta-helix repeat-containing protein</fullName>
    </submittedName>
</protein>
<dbReference type="InterPro" id="IPR012334">
    <property type="entry name" value="Pectin_lyas_fold"/>
</dbReference>
<feature type="signal peptide" evidence="1">
    <location>
        <begin position="1"/>
        <end position="31"/>
    </location>
</feature>
<dbReference type="AlphaFoldDB" id="A0A9X2ESJ0"/>
<dbReference type="SUPFAM" id="SSF51126">
    <property type="entry name" value="Pectin lyase-like"/>
    <property type="match status" value="1"/>
</dbReference>
<comment type="caution">
    <text evidence="3">The sequence shown here is derived from an EMBL/GenBank/DDBJ whole genome shotgun (WGS) entry which is preliminary data.</text>
</comment>
<dbReference type="RefSeq" id="WP_252473154.1">
    <property type="nucleotide sequence ID" value="NZ_JALBWM010000277.1"/>
</dbReference>
<sequence length="310" mass="32154">MNTFPLKSTLRITITIALTASGFALTNQVLAVECGDVITAPATLNQNLICELTEDSPYGLTIIGPTGNLTMIDGGGVTCDNSSGDGIGGILLEGFSGLVTGGEIIKCLNGIIVAGDGFHSVLDAQISDTGRDAILINSHNNTITGNHIIGTEFDDGIDVKGSNNFISQNKIEASNDEGILIDAGADFNFILLNWIKGSIDGDDGIDIKGNYTTVSQNHVTQSYDNGISLSENVENSLVVQNTVSGNGIGGLLDSAGINITGFNNINNSIIGNSALNNSAFDLKDSSDPTCTGVNTWEGNLFTTSDPACLD</sequence>
<feature type="domain" description="Periplasmic copper-binding protein NosD beta helix" evidence="2">
    <location>
        <begin position="108"/>
        <end position="299"/>
    </location>
</feature>
<evidence type="ECO:0000259" key="2">
    <source>
        <dbReference type="Pfam" id="PF05048"/>
    </source>
</evidence>
<organism evidence="3 4">
    <name type="scientific">Microbulbifer okhotskensis</name>
    <dbReference type="NCBI Taxonomy" id="2926617"/>
    <lineage>
        <taxon>Bacteria</taxon>
        <taxon>Pseudomonadati</taxon>
        <taxon>Pseudomonadota</taxon>
        <taxon>Gammaproteobacteria</taxon>
        <taxon>Cellvibrionales</taxon>
        <taxon>Microbulbiferaceae</taxon>
        <taxon>Microbulbifer</taxon>
    </lineage>
</organism>
<gene>
    <name evidence="3" type="ORF">MO867_22000</name>
</gene>
<accession>A0A9X2ESJ0</accession>
<feature type="chain" id="PRO_5040779695" evidence="1">
    <location>
        <begin position="32"/>
        <end position="310"/>
    </location>
</feature>
<evidence type="ECO:0000313" key="4">
    <source>
        <dbReference type="Proteomes" id="UP001139028"/>
    </source>
</evidence>
<dbReference type="InterPro" id="IPR007742">
    <property type="entry name" value="NosD_dom"/>
</dbReference>
<dbReference type="InterPro" id="IPR011050">
    <property type="entry name" value="Pectin_lyase_fold/virulence"/>
</dbReference>
<proteinExistence type="predicted"/>
<dbReference type="Pfam" id="PF05048">
    <property type="entry name" value="NosD"/>
    <property type="match status" value="1"/>
</dbReference>
<evidence type="ECO:0000256" key="1">
    <source>
        <dbReference type="SAM" id="SignalP"/>
    </source>
</evidence>
<dbReference type="InterPro" id="IPR006626">
    <property type="entry name" value="PbH1"/>
</dbReference>
<dbReference type="Gene3D" id="2.160.20.10">
    <property type="entry name" value="Single-stranded right-handed beta-helix, Pectin lyase-like"/>
    <property type="match status" value="1"/>
</dbReference>
<reference evidence="3" key="1">
    <citation type="journal article" date="2022" name="Arch. Microbiol.">
        <title>Microbulbifer okhotskensis sp. nov., isolated from a deep bottom sediment of the Okhotsk Sea.</title>
        <authorList>
            <person name="Romanenko L."/>
            <person name="Kurilenko V."/>
            <person name="Otstavnykh N."/>
            <person name="Velansky P."/>
            <person name="Isaeva M."/>
            <person name="Mikhailov V."/>
        </authorList>
    </citation>
    <scope>NUCLEOTIDE SEQUENCE</scope>
    <source>
        <strain evidence="3">OS29</strain>
    </source>
</reference>
<keyword evidence="4" id="KW-1185">Reference proteome</keyword>
<evidence type="ECO:0000313" key="3">
    <source>
        <dbReference type="EMBL" id="MCO1337000.1"/>
    </source>
</evidence>
<keyword evidence="1" id="KW-0732">Signal</keyword>
<dbReference type="SMART" id="SM00710">
    <property type="entry name" value="PbH1"/>
    <property type="match status" value="5"/>
</dbReference>